<protein>
    <submittedName>
        <fullName evidence="1">Uncharacterized protein</fullName>
    </submittedName>
</protein>
<dbReference type="Proteomes" id="UP000215914">
    <property type="component" value="Chromosome 9"/>
</dbReference>
<dbReference type="InParanoid" id="A0A251U0N6"/>
<gene>
    <name evidence="1" type="ORF">HannXRQ_Chr09g0276531</name>
</gene>
<accession>A0A251U0N6</accession>
<evidence type="ECO:0000313" key="1">
    <source>
        <dbReference type="EMBL" id="OTG16910.1"/>
    </source>
</evidence>
<reference evidence="2" key="1">
    <citation type="journal article" date="2017" name="Nature">
        <title>The sunflower genome provides insights into oil metabolism, flowering and Asterid evolution.</title>
        <authorList>
            <person name="Badouin H."/>
            <person name="Gouzy J."/>
            <person name="Grassa C.J."/>
            <person name="Murat F."/>
            <person name="Staton S.E."/>
            <person name="Cottret L."/>
            <person name="Lelandais-Briere C."/>
            <person name="Owens G.L."/>
            <person name="Carrere S."/>
            <person name="Mayjonade B."/>
            <person name="Legrand L."/>
            <person name="Gill N."/>
            <person name="Kane N.C."/>
            <person name="Bowers J.E."/>
            <person name="Hubner S."/>
            <person name="Bellec A."/>
            <person name="Berard A."/>
            <person name="Berges H."/>
            <person name="Blanchet N."/>
            <person name="Boniface M.C."/>
            <person name="Brunel D."/>
            <person name="Catrice O."/>
            <person name="Chaidir N."/>
            <person name="Claudel C."/>
            <person name="Donnadieu C."/>
            <person name="Faraut T."/>
            <person name="Fievet G."/>
            <person name="Helmstetter N."/>
            <person name="King M."/>
            <person name="Knapp S.J."/>
            <person name="Lai Z."/>
            <person name="Le Paslier M.C."/>
            <person name="Lippi Y."/>
            <person name="Lorenzon L."/>
            <person name="Mandel J.R."/>
            <person name="Marage G."/>
            <person name="Marchand G."/>
            <person name="Marquand E."/>
            <person name="Bret-Mestries E."/>
            <person name="Morien E."/>
            <person name="Nambeesan S."/>
            <person name="Nguyen T."/>
            <person name="Pegot-Espagnet P."/>
            <person name="Pouilly N."/>
            <person name="Raftis F."/>
            <person name="Sallet E."/>
            <person name="Schiex T."/>
            <person name="Thomas J."/>
            <person name="Vandecasteele C."/>
            <person name="Vares D."/>
            <person name="Vear F."/>
            <person name="Vautrin S."/>
            <person name="Crespi M."/>
            <person name="Mangin B."/>
            <person name="Burke J.M."/>
            <person name="Salse J."/>
            <person name="Munos S."/>
            <person name="Vincourt P."/>
            <person name="Rieseberg L.H."/>
            <person name="Langlade N.B."/>
        </authorList>
    </citation>
    <scope>NUCLEOTIDE SEQUENCE [LARGE SCALE GENOMIC DNA]</scope>
    <source>
        <strain evidence="2">cv. SF193</strain>
    </source>
</reference>
<dbReference type="EMBL" id="CM007898">
    <property type="protein sequence ID" value="OTG16910.1"/>
    <property type="molecule type" value="Genomic_DNA"/>
</dbReference>
<sequence length="106" mass="11236">MVIMFRNVTPVSGHGSRFDSDVVFGSSFGSTGFSYVRFGSSGSDLTALGSVNDGQRVSWVRVSWSTFKEGQVDRISGSVGSDLVFESTESTRSNLVNSASQLGQPG</sequence>
<proteinExistence type="predicted"/>
<keyword evidence="2" id="KW-1185">Reference proteome</keyword>
<organism evidence="1 2">
    <name type="scientific">Helianthus annuus</name>
    <name type="common">Common sunflower</name>
    <dbReference type="NCBI Taxonomy" id="4232"/>
    <lineage>
        <taxon>Eukaryota</taxon>
        <taxon>Viridiplantae</taxon>
        <taxon>Streptophyta</taxon>
        <taxon>Embryophyta</taxon>
        <taxon>Tracheophyta</taxon>
        <taxon>Spermatophyta</taxon>
        <taxon>Magnoliopsida</taxon>
        <taxon>eudicotyledons</taxon>
        <taxon>Gunneridae</taxon>
        <taxon>Pentapetalae</taxon>
        <taxon>asterids</taxon>
        <taxon>campanulids</taxon>
        <taxon>Asterales</taxon>
        <taxon>Asteraceae</taxon>
        <taxon>Asteroideae</taxon>
        <taxon>Heliantheae alliance</taxon>
        <taxon>Heliantheae</taxon>
        <taxon>Helianthus</taxon>
    </lineage>
</organism>
<evidence type="ECO:0000313" key="2">
    <source>
        <dbReference type="Proteomes" id="UP000215914"/>
    </source>
</evidence>
<dbReference type="AlphaFoldDB" id="A0A251U0N6"/>
<name>A0A251U0N6_HELAN</name>